<evidence type="ECO:0000256" key="12">
    <source>
        <dbReference type="ARBA" id="ARBA00023239"/>
    </source>
</evidence>
<sequence length="473" mass="51656">MDHMRLPEQGRPEDEILDDLKQFSEDDPDYKHGRVWSLVYHLDQAHEDFTAAAYQQYSSANGLNPAAFKSLKRMETEIISTVAGLLNGGPDTCGVVTAGGTESCLMAVKTYRDMARAKRRVKTPNMIIPATAHVAWFKAAGYFGVKARLLPMTKDFGTDIKKLKSMINRNTVMILGSAPEYPHGTIDPIAEMGQIASEKGVPMHVDACVGAFILPFMEMNGIPLPEWDFRVPGVTSISADLHKYGYTAKGASTILYRDLDTLKHQMFVYQDWPGGVFASPALLGTRPGGAYAAAWAVLQKMGIDGYRELAAQTTAAVETLKAGINDTDGLRLLGNPQGPLLSYGSSDPKLNIFAVADQLEAQGWNVNRVQNPDGIHAMVTAKHNEVAETYVNDLKTAVASVRSNPDLANSGSAATYGMMAHVPLRGMVKTRVLDIFAEMYRAGGGHLDLDDSAKPSLLERGMARYVRWKSRRS</sequence>
<dbReference type="InterPro" id="IPR050477">
    <property type="entry name" value="GrpII_AminoAcid_Decarb"/>
</dbReference>
<protein>
    <submittedName>
        <fullName evidence="16">Glutamate decarboxylase</fullName>
        <ecNumber evidence="16">4.1.1.15</ecNumber>
    </submittedName>
</protein>
<comment type="pathway">
    <text evidence="3">Lipid metabolism; sphingolipid metabolism.</text>
</comment>
<keyword evidence="17" id="KW-1185">Reference proteome</keyword>
<dbReference type="Proteomes" id="UP000051870">
    <property type="component" value="Unassembled WGS sequence"/>
</dbReference>
<dbReference type="PANTHER" id="PTHR42735:SF6">
    <property type="entry name" value="SPHINGOSINE-1-PHOSPHATE LYASE 1"/>
    <property type="match status" value="1"/>
</dbReference>
<evidence type="ECO:0000256" key="13">
    <source>
        <dbReference type="ARBA" id="ARBA00038302"/>
    </source>
</evidence>
<dbReference type="RefSeq" id="WP_058312713.1">
    <property type="nucleotide sequence ID" value="NZ_CYTW01000005.1"/>
</dbReference>
<evidence type="ECO:0000256" key="15">
    <source>
        <dbReference type="RuleBase" id="RU000382"/>
    </source>
</evidence>
<comment type="pathway">
    <text evidence="4">Sphingolipid metabolism.</text>
</comment>
<evidence type="ECO:0000256" key="11">
    <source>
        <dbReference type="ARBA" id="ARBA00023136"/>
    </source>
</evidence>
<keyword evidence="12 15" id="KW-0456">Lyase</keyword>
<evidence type="ECO:0000313" key="17">
    <source>
        <dbReference type="Proteomes" id="UP000051870"/>
    </source>
</evidence>
<evidence type="ECO:0000256" key="5">
    <source>
        <dbReference type="ARBA" id="ARBA00022692"/>
    </source>
</evidence>
<feature type="modified residue" description="N6-(pyridoxal phosphate)lysine" evidence="14">
    <location>
        <position position="243"/>
    </location>
</feature>
<dbReference type="GeneID" id="83882521"/>
<organism evidence="16 17">
    <name type="scientific">Shimia thalassica</name>
    <dbReference type="NCBI Taxonomy" id="1715693"/>
    <lineage>
        <taxon>Bacteria</taxon>
        <taxon>Pseudomonadati</taxon>
        <taxon>Pseudomonadota</taxon>
        <taxon>Alphaproteobacteria</taxon>
        <taxon>Rhodobacterales</taxon>
        <taxon>Roseobacteraceae</taxon>
    </lineage>
</organism>
<keyword evidence="10" id="KW-0443">Lipid metabolism</keyword>
<dbReference type="GO" id="GO:0004351">
    <property type="term" value="F:glutamate decarboxylase activity"/>
    <property type="evidence" value="ECO:0007669"/>
    <property type="project" value="UniProtKB-EC"/>
</dbReference>
<evidence type="ECO:0000256" key="2">
    <source>
        <dbReference type="ARBA" id="ARBA00004389"/>
    </source>
</evidence>
<keyword evidence="11" id="KW-0472">Membrane</keyword>
<evidence type="ECO:0000256" key="1">
    <source>
        <dbReference type="ARBA" id="ARBA00001933"/>
    </source>
</evidence>
<keyword evidence="8" id="KW-0746">Sphingolipid metabolism</keyword>
<evidence type="ECO:0000256" key="8">
    <source>
        <dbReference type="ARBA" id="ARBA00022919"/>
    </source>
</evidence>
<dbReference type="EMBL" id="CYTW01000005">
    <property type="protein sequence ID" value="CUK11178.1"/>
    <property type="molecule type" value="Genomic_DNA"/>
</dbReference>
<evidence type="ECO:0000256" key="4">
    <source>
        <dbReference type="ARBA" id="ARBA00004991"/>
    </source>
</evidence>
<dbReference type="GO" id="GO:0008117">
    <property type="term" value="F:sphinganine-1-phosphate aldolase activity"/>
    <property type="evidence" value="ECO:0007669"/>
    <property type="project" value="TreeGrafter"/>
</dbReference>
<dbReference type="Gene3D" id="3.40.640.10">
    <property type="entry name" value="Type I PLP-dependent aspartate aminotransferase-like (Major domain)"/>
    <property type="match status" value="1"/>
</dbReference>
<dbReference type="InterPro" id="IPR015422">
    <property type="entry name" value="PyrdxlP-dep_Trfase_small"/>
</dbReference>
<dbReference type="Gene3D" id="6.10.140.2150">
    <property type="match status" value="1"/>
</dbReference>
<evidence type="ECO:0000256" key="14">
    <source>
        <dbReference type="PIRSR" id="PIRSR602129-50"/>
    </source>
</evidence>
<evidence type="ECO:0000313" key="16">
    <source>
        <dbReference type="EMBL" id="CUK11178.1"/>
    </source>
</evidence>
<gene>
    <name evidence="16" type="primary">gadB</name>
    <name evidence="16" type="ORF">PH7735_03544</name>
</gene>
<dbReference type="AlphaFoldDB" id="A0A0P1IG60"/>
<comment type="cofactor">
    <cofactor evidence="1 14 15">
        <name>pyridoxal 5'-phosphate</name>
        <dbReference type="ChEBI" id="CHEBI:597326"/>
    </cofactor>
</comment>
<dbReference type="GO" id="GO:0030149">
    <property type="term" value="P:sphingolipid catabolic process"/>
    <property type="evidence" value="ECO:0007669"/>
    <property type="project" value="TreeGrafter"/>
</dbReference>
<reference evidence="17" key="1">
    <citation type="submission" date="2015-09" db="EMBL/GenBank/DDBJ databases">
        <authorList>
            <person name="Rodrigo-Torres Lidia"/>
            <person name="Arahal R.David."/>
        </authorList>
    </citation>
    <scope>NUCLEOTIDE SEQUENCE [LARGE SCALE GENOMIC DNA]</scope>
    <source>
        <strain evidence="17">CECT 7735</strain>
    </source>
</reference>
<dbReference type="InterPro" id="IPR002129">
    <property type="entry name" value="PyrdxlP-dep_de-COase"/>
</dbReference>
<dbReference type="GO" id="GO:0016020">
    <property type="term" value="C:membrane"/>
    <property type="evidence" value="ECO:0007669"/>
    <property type="project" value="GOC"/>
</dbReference>
<dbReference type="Pfam" id="PF00282">
    <property type="entry name" value="Pyridoxal_deC"/>
    <property type="match status" value="1"/>
</dbReference>
<dbReference type="InterPro" id="IPR015424">
    <property type="entry name" value="PyrdxlP-dep_Trfase"/>
</dbReference>
<dbReference type="GO" id="GO:0019752">
    <property type="term" value="P:carboxylic acid metabolic process"/>
    <property type="evidence" value="ECO:0007669"/>
    <property type="project" value="InterPro"/>
</dbReference>
<evidence type="ECO:0000256" key="7">
    <source>
        <dbReference type="ARBA" id="ARBA00022898"/>
    </source>
</evidence>
<evidence type="ECO:0000256" key="3">
    <source>
        <dbReference type="ARBA" id="ARBA00004760"/>
    </source>
</evidence>
<dbReference type="STRING" id="1715693.PH7735_03544"/>
<evidence type="ECO:0000256" key="10">
    <source>
        <dbReference type="ARBA" id="ARBA00023098"/>
    </source>
</evidence>
<dbReference type="Gene3D" id="3.90.1150.10">
    <property type="entry name" value="Aspartate Aminotransferase, domain 1"/>
    <property type="match status" value="1"/>
</dbReference>
<keyword evidence="9" id="KW-1133">Transmembrane helix</keyword>
<dbReference type="EC" id="4.1.1.15" evidence="16"/>
<dbReference type="FunFam" id="3.40.640.10:FF:000020">
    <property type="entry name" value="sphingosine-1-phosphate lyase 1"/>
    <property type="match status" value="1"/>
</dbReference>
<dbReference type="InterPro" id="IPR015421">
    <property type="entry name" value="PyrdxlP-dep_Trfase_major"/>
</dbReference>
<proteinExistence type="inferred from homology"/>
<comment type="similarity">
    <text evidence="13">Belongs to the group II decarboxylase family. Sphingosine-1-phosphate lyase subfamily.</text>
</comment>
<keyword evidence="5" id="KW-0812">Transmembrane</keyword>
<evidence type="ECO:0000256" key="6">
    <source>
        <dbReference type="ARBA" id="ARBA00022824"/>
    </source>
</evidence>
<comment type="subcellular location">
    <subcellularLocation>
        <location evidence="2">Endoplasmic reticulum membrane</location>
        <topology evidence="2">Single-pass membrane protein</topology>
    </subcellularLocation>
</comment>
<dbReference type="SUPFAM" id="SSF53383">
    <property type="entry name" value="PLP-dependent transferases"/>
    <property type="match status" value="1"/>
</dbReference>
<keyword evidence="7 14" id="KW-0663">Pyridoxal phosphate</keyword>
<dbReference type="PANTHER" id="PTHR42735">
    <property type="match status" value="1"/>
</dbReference>
<keyword evidence="6" id="KW-0256">Endoplasmic reticulum</keyword>
<evidence type="ECO:0000256" key="9">
    <source>
        <dbReference type="ARBA" id="ARBA00022989"/>
    </source>
</evidence>
<accession>A0A0P1IG60</accession>
<dbReference type="GO" id="GO:0030170">
    <property type="term" value="F:pyridoxal phosphate binding"/>
    <property type="evidence" value="ECO:0007669"/>
    <property type="project" value="InterPro"/>
</dbReference>
<name>A0A0P1IG60_9RHOB</name>